<comment type="caution">
    <text evidence="1">The sequence shown here is derived from an EMBL/GenBank/DDBJ whole genome shotgun (WGS) entry which is preliminary data.</text>
</comment>
<accession>A0ACC0CDB5</accession>
<evidence type="ECO:0000313" key="2">
    <source>
        <dbReference type="Proteomes" id="UP001060085"/>
    </source>
</evidence>
<gene>
    <name evidence="1" type="ORF">M9H77_04103</name>
</gene>
<sequence>MTSFIDDDDHHPRRRICEEGCRRPINVCLCHTIPEKPIPTLTKVVILHHPHEQRHKLATVPVLSKCLQNCEVIVGRKLRYGDSKTLDYFYDHAVQNPNCPLRAIYLFPGKDAFSLTKREQGKLSTFDFDVNGCVLIAFDGTWKHAKEMLQASLQFLSKFSVQACLDYDAGTDGGTIYDSDLILRREPFGGCMSTMEAVARCLRHLDPNGICIESSLIEVLKEMVKFQSSFLKPMKPRPKLSRKVKEEVKKIAEHSEFPA</sequence>
<dbReference type="Proteomes" id="UP001060085">
    <property type="component" value="Linkage Group LG01"/>
</dbReference>
<keyword evidence="2" id="KW-1185">Reference proteome</keyword>
<organism evidence="1 2">
    <name type="scientific">Catharanthus roseus</name>
    <name type="common">Madagascar periwinkle</name>
    <name type="synonym">Vinca rosea</name>
    <dbReference type="NCBI Taxonomy" id="4058"/>
    <lineage>
        <taxon>Eukaryota</taxon>
        <taxon>Viridiplantae</taxon>
        <taxon>Streptophyta</taxon>
        <taxon>Embryophyta</taxon>
        <taxon>Tracheophyta</taxon>
        <taxon>Spermatophyta</taxon>
        <taxon>Magnoliopsida</taxon>
        <taxon>eudicotyledons</taxon>
        <taxon>Gunneridae</taxon>
        <taxon>Pentapetalae</taxon>
        <taxon>asterids</taxon>
        <taxon>lamiids</taxon>
        <taxon>Gentianales</taxon>
        <taxon>Apocynaceae</taxon>
        <taxon>Rauvolfioideae</taxon>
        <taxon>Vinceae</taxon>
        <taxon>Catharanthinae</taxon>
        <taxon>Catharanthus</taxon>
    </lineage>
</organism>
<dbReference type="EMBL" id="CM044701">
    <property type="protein sequence ID" value="KAI5682875.1"/>
    <property type="molecule type" value="Genomic_DNA"/>
</dbReference>
<protein>
    <submittedName>
        <fullName evidence="1">Uncharacterized protein</fullName>
    </submittedName>
</protein>
<reference evidence="2" key="1">
    <citation type="journal article" date="2023" name="Nat. Plants">
        <title>Single-cell RNA sequencing provides a high-resolution roadmap for understanding the multicellular compartmentation of specialized metabolism.</title>
        <authorList>
            <person name="Sun S."/>
            <person name="Shen X."/>
            <person name="Li Y."/>
            <person name="Li Y."/>
            <person name="Wang S."/>
            <person name="Li R."/>
            <person name="Zhang H."/>
            <person name="Shen G."/>
            <person name="Guo B."/>
            <person name="Wei J."/>
            <person name="Xu J."/>
            <person name="St-Pierre B."/>
            <person name="Chen S."/>
            <person name="Sun C."/>
        </authorList>
    </citation>
    <scope>NUCLEOTIDE SEQUENCE [LARGE SCALE GENOMIC DNA]</scope>
</reference>
<evidence type="ECO:0000313" key="1">
    <source>
        <dbReference type="EMBL" id="KAI5682875.1"/>
    </source>
</evidence>
<name>A0ACC0CDB5_CATRO</name>
<proteinExistence type="predicted"/>